<dbReference type="GO" id="GO:0008821">
    <property type="term" value="F:crossover junction DNA endonuclease activity"/>
    <property type="evidence" value="ECO:0007669"/>
    <property type="project" value="UniProtKB-ARBA"/>
</dbReference>
<evidence type="ECO:0000256" key="7">
    <source>
        <dbReference type="ARBA" id="ARBA00022842"/>
    </source>
</evidence>
<dbReference type="CDD" id="cd09869">
    <property type="entry name" value="PIN_GEN1"/>
    <property type="match status" value="1"/>
</dbReference>
<evidence type="ECO:0000256" key="10">
    <source>
        <dbReference type="SAM" id="SignalP"/>
    </source>
</evidence>
<keyword evidence="6" id="KW-0378">Hydrolase</keyword>
<dbReference type="Proteomes" id="UP000014760">
    <property type="component" value="Unassembled WGS sequence"/>
</dbReference>
<dbReference type="PRINTS" id="PR00853">
    <property type="entry name" value="XPGRADSUPER"/>
</dbReference>
<dbReference type="Gene3D" id="1.10.150.20">
    <property type="entry name" value="5' to 3' exonuclease, C-terminal subdomain"/>
    <property type="match status" value="1"/>
</dbReference>
<evidence type="ECO:0000256" key="4">
    <source>
        <dbReference type="ARBA" id="ARBA00022759"/>
    </source>
</evidence>
<evidence type="ECO:0000313" key="13">
    <source>
        <dbReference type="EnsemblMetazoa" id="CapteP123501"/>
    </source>
</evidence>
<dbReference type="GO" id="GO:0046872">
    <property type="term" value="F:metal ion binding"/>
    <property type="evidence" value="ECO:0007669"/>
    <property type="project" value="UniProtKB-KW"/>
</dbReference>
<dbReference type="Pfam" id="PF00867">
    <property type="entry name" value="XPG_I"/>
    <property type="match status" value="1"/>
</dbReference>
<dbReference type="GO" id="GO:0006281">
    <property type="term" value="P:DNA repair"/>
    <property type="evidence" value="ECO:0007669"/>
    <property type="project" value="UniProtKB-KW"/>
</dbReference>
<keyword evidence="10" id="KW-0732">Signal</keyword>
<evidence type="ECO:0000256" key="6">
    <source>
        <dbReference type="ARBA" id="ARBA00022801"/>
    </source>
</evidence>
<dbReference type="GO" id="GO:0000400">
    <property type="term" value="F:four-way junction DNA binding"/>
    <property type="evidence" value="ECO:0007669"/>
    <property type="project" value="TreeGrafter"/>
</dbReference>
<dbReference type="Gene3D" id="3.40.50.1010">
    <property type="entry name" value="5'-nuclease"/>
    <property type="match status" value="1"/>
</dbReference>
<reference evidence="13" key="3">
    <citation type="submission" date="2015-06" db="UniProtKB">
        <authorList>
            <consortium name="EnsemblMetazoa"/>
        </authorList>
    </citation>
    <scope>IDENTIFICATION</scope>
</reference>
<evidence type="ECO:0000256" key="5">
    <source>
        <dbReference type="ARBA" id="ARBA00022763"/>
    </source>
</evidence>
<evidence type="ECO:0000256" key="3">
    <source>
        <dbReference type="ARBA" id="ARBA00022723"/>
    </source>
</evidence>
<dbReference type="HOGENOM" id="CLU_104902_0_0_1"/>
<accession>R7V2E2</accession>
<dbReference type="PANTHER" id="PTHR11081">
    <property type="entry name" value="FLAP ENDONUCLEASE FAMILY MEMBER"/>
    <property type="match status" value="1"/>
</dbReference>
<dbReference type="EnsemblMetazoa" id="CapteT123501">
    <property type="protein sequence ID" value="CapteP123501"/>
    <property type="gene ID" value="CapteG123501"/>
</dbReference>
<comment type="cofactor">
    <cofactor evidence="1">
        <name>Mg(2+)</name>
        <dbReference type="ChEBI" id="CHEBI:18420"/>
    </cofactor>
</comment>
<dbReference type="FunFam" id="1.10.150.20:FF:000030">
    <property type="entry name" value="Flap endonuclease GEN-like 1"/>
    <property type="match status" value="1"/>
</dbReference>
<dbReference type="OMA" id="WICEANG"/>
<dbReference type="SMART" id="SM00279">
    <property type="entry name" value="HhH2"/>
    <property type="match status" value="1"/>
</dbReference>
<dbReference type="OrthoDB" id="2959108at2759"/>
<keyword evidence="4" id="KW-0255">Endonuclease</keyword>
<sequence>VFFRNLFFRISHLTRLGVKLVFAVEGDPPPLKWEMIQKRLQARTGEGPQGSYSSSFQSNSQRGMIALTINCLIIAVQFIQCCELLDLLGVPHVQSSGEAEAMCAQLNKEKVVDAVITNDGDAFLYGARKVYRNFTMNTKDPHVESYCMDEIEDKLSLDRKTLVALALLLGCDYAPQGVAGVGKETVLKLIAELNGTSLLDKSVSPP</sequence>
<dbReference type="InterPro" id="IPR008918">
    <property type="entry name" value="HhH2"/>
</dbReference>
<dbReference type="AlphaFoldDB" id="R7V2E2"/>
<evidence type="ECO:0000313" key="14">
    <source>
        <dbReference type="Proteomes" id="UP000014760"/>
    </source>
</evidence>
<proteinExistence type="inferred from homology"/>
<evidence type="ECO:0000259" key="11">
    <source>
        <dbReference type="SMART" id="SM00484"/>
    </source>
</evidence>
<organism evidence="12">
    <name type="scientific">Capitella teleta</name>
    <name type="common">Polychaete worm</name>
    <dbReference type="NCBI Taxonomy" id="283909"/>
    <lineage>
        <taxon>Eukaryota</taxon>
        <taxon>Metazoa</taxon>
        <taxon>Spiralia</taxon>
        <taxon>Lophotrochozoa</taxon>
        <taxon>Annelida</taxon>
        <taxon>Polychaeta</taxon>
        <taxon>Sedentaria</taxon>
        <taxon>Scolecida</taxon>
        <taxon>Capitellidae</taxon>
        <taxon>Capitella</taxon>
    </lineage>
</organism>
<dbReference type="InterPro" id="IPR006086">
    <property type="entry name" value="XPG-I_dom"/>
</dbReference>
<gene>
    <name evidence="12" type="ORF">CAPTEDRAFT_123501</name>
</gene>
<keyword evidence="3" id="KW-0479">Metal-binding</keyword>
<protein>
    <recommendedName>
        <fullName evidence="11">XPG-I domain-containing protein</fullName>
    </recommendedName>
</protein>
<feature type="chain" id="PRO_5008788675" description="XPG-I domain-containing protein" evidence="10">
    <location>
        <begin position="24"/>
        <end position="206"/>
    </location>
</feature>
<evidence type="ECO:0000256" key="9">
    <source>
        <dbReference type="ARBA" id="ARBA00038112"/>
    </source>
</evidence>
<reference evidence="12 14" key="2">
    <citation type="journal article" date="2013" name="Nature">
        <title>Insights into bilaterian evolution from three spiralian genomes.</title>
        <authorList>
            <person name="Simakov O."/>
            <person name="Marletaz F."/>
            <person name="Cho S.J."/>
            <person name="Edsinger-Gonzales E."/>
            <person name="Havlak P."/>
            <person name="Hellsten U."/>
            <person name="Kuo D.H."/>
            <person name="Larsson T."/>
            <person name="Lv J."/>
            <person name="Arendt D."/>
            <person name="Savage R."/>
            <person name="Osoegawa K."/>
            <person name="de Jong P."/>
            <person name="Grimwood J."/>
            <person name="Chapman J.A."/>
            <person name="Shapiro H."/>
            <person name="Aerts A."/>
            <person name="Otillar R.P."/>
            <person name="Terry A.Y."/>
            <person name="Boore J.L."/>
            <person name="Grigoriev I.V."/>
            <person name="Lindberg D.R."/>
            <person name="Seaver E.C."/>
            <person name="Weisblat D.A."/>
            <person name="Putnam N.H."/>
            <person name="Rokhsar D.S."/>
        </authorList>
    </citation>
    <scope>NUCLEOTIDE SEQUENCE</scope>
    <source>
        <strain evidence="12 14">I ESC-2004</strain>
    </source>
</reference>
<evidence type="ECO:0000256" key="2">
    <source>
        <dbReference type="ARBA" id="ARBA00022722"/>
    </source>
</evidence>
<keyword evidence="7" id="KW-0460">Magnesium</keyword>
<keyword evidence="2" id="KW-0540">Nuclease</keyword>
<dbReference type="SMART" id="SM00484">
    <property type="entry name" value="XPGI"/>
    <property type="match status" value="1"/>
</dbReference>
<keyword evidence="8" id="KW-0234">DNA repair</keyword>
<reference evidence="14" key="1">
    <citation type="submission" date="2012-12" db="EMBL/GenBank/DDBJ databases">
        <authorList>
            <person name="Hellsten U."/>
            <person name="Grimwood J."/>
            <person name="Chapman J.A."/>
            <person name="Shapiro H."/>
            <person name="Aerts A."/>
            <person name="Otillar R.P."/>
            <person name="Terry A.Y."/>
            <person name="Boore J.L."/>
            <person name="Simakov O."/>
            <person name="Marletaz F."/>
            <person name="Cho S.-J."/>
            <person name="Edsinger-Gonzales E."/>
            <person name="Havlak P."/>
            <person name="Kuo D.-H."/>
            <person name="Larsson T."/>
            <person name="Lv J."/>
            <person name="Arendt D."/>
            <person name="Savage R."/>
            <person name="Osoegawa K."/>
            <person name="de Jong P."/>
            <person name="Lindberg D.R."/>
            <person name="Seaver E.C."/>
            <person name="Weisblat D.A."/>
            <person name="Putnam N.H."/>
            <person name="Grigoriev I.V."/>
            <person name="Rokhsar D.S."/>
        </authorList>
    </citation>
    <scope>NUCLEOTIDE SEQUENCE</scope>
    <source>
        <strain evidence="14">I ESC-2004</strain>
    </source>
</reference>
<feature type="non-terminal residue" evidence="12">
    <location>
        <position position="1"/>
    </location>
</feature>
<dbReference type="InterPro" id="IPR029060">
    <property type="entry name" value="PIN-like_dom_sf"/>
</dbReference>
<dbReference type="EMBL" id="KB295546">
    <property type="protein sequence ID" value="ELU13028.1"/>
    <property type="molecule type" value="Genomic_DNA"/>
</dbReference>
<keyword evidence="14" id="KW-1185">Reference proteome</keyword>
<dbReference type="GO" id="GO:0017108">
    <property type="term" value="F:5'-flap endonuclease activity"/>
    <property type="evidence" value="ECO:0007669"/>
    <property type="project" value="UniProtKB-ARBA"/>
</dbReference>
<evidence type="ECO:0000256" key="1">
    <source>
        <dbReference type="ARBA" id="ARBA00001946"/>
    </source>
</evidence>
<dbReference type="STRING" id="283909.R7V2E2"/>
<dbReference type="SUPFAM" id="SSF88723">
    <property type="entry name" value="PIN domain-like"/>
    <property type="match status" value="1"/>
</dbReference>
<name>R7V2E2_CAPTE</name>
<comment type="similarity">
    <text evidence="9">Belongs to the XPG/RAD2 endonuclease family. GEN subfamily.</text>
</comment>
<dbReference type="PANTHER" id="PTHR11081:SF70">
    <property type="entry name" value="FLAP ENDONUCLEASE GEN HOMOLOG 1"/>
    <property type="match status" value="1"/>
</dbReference>
<dbReference type="EMBL" id="AMQN01019290">
    <property type="status" value="NOT_ANNOTATED_CDS"/>
    <property type="molecule type" value="Genomic_DNA"/>
</dbReference>
<feature type="domain" description="XPG-I" evidence="11">
    <location>
        <begin position="86"/>
        <end position="157"/>
    </location>
</feature>
<feature type="signal peptide" evidence="10">
    <location>
        <begin position="1"/>
        <end position="23"/>
    </location>
</feature>
<evidence type="ECO:0000256" key="8">
    <source>
        <dbReference type="ARBA" id="ARBA00023204"/>
    </source>
</evidence>
<evidence type="ECO:0000313" key="12">
    <source>
        <dbReference type="EMBL" id="ELU13028.1"/>
    </source>
</evidence>
<keyword evidence="5" id="KW-0227">DNA damage</keyword>
<dbReference type="InterPro" id="IPR006084">
    <property type="entry name" value="XPG/Rad2"/>
</dbReference>